<comment type="catalytic activity">
    <reaction evidence="7">
        <text>L-threonyl-[protein] + ATP = O-phospho-L-threonyl-[protein] + ADP + H(+)</text>
        <dbReference type="Rhea" id="RHEA:46608"/>
        <dbReference type="Rhea" id="RHEA-COMP:11060"/>
        <dbReference type="Rhea" id="RHEA-COMP:11605"/>
        <dbReference type="ChEBI" id="CHEBI:15378"/>
        <dbReference type="ChEBI" id="CHEBI:30013"/>
        <dbReference type="ChEBI" id="CHEBI:30616"/>
        <dbReference type="ChEBI" id="CHEBI:61977"/>
        <dbReference type="ChEBI" id="CHEBI:456216"/>
        <dbReference type="EC" id="2.7.11.1"/>
    </reaction>
</comment>
<evidence type="ECO:0000256" key="3">
    <source>
        <dbReference type="ARBA" id="ARBA00022679"/>
    </source>
</evidence>
<evidence type="ECO:0000256" key="5">
    <source>
        <dbReference type="ARBA" id="ARBA00022777"/>
    </source>
</evidence>
<dbReference type="CDD" id="cd14132">
    <property type="entry name" value="STKc_CK2_alpha"/>
    <property type="match status" value="1"/>
</dbReference>
<dbReference type="InterPro" id="IPR017441">
    <property type="entry name" value="Protein_kinase_ATP_BS"/>
</dbReference>
<dbReference type="GO" id="GO:0051726">
    <property type="term" value="P:regulation of cell cycle"/>
    <property type="evidence" value="ECO:0007669"/>
    <property type="project" value="TreeGrafter"/>
</dbReference>
<accession>A0A1J4KZC9</accession>
<sequence>MEIPIDPFDMRNAYIGEKFNPDHPNISRIYTNTNLELGCDHWNYRAWNPEFGDISRYSLCEQVGSGRYSEVFRALQDDEKEVAIKILKPVNPDRVRRELRILSLVKDGPSILNLLDIVIDGKYGIQAMVTDYHESMEWHDLFYNMKLDDIRWYIYRVLKALEFTHKKGIMHRDIKPVNILCKDPKKDLILADWGLAEFYHPLRMYSSCVGTRYYKSPELLLNYEYYDFSIDIWAVGVVLLEALSSEIHIFDGELHHLEQIDTIAKVVGGDKIVQWADKYRKSISKNTRARLLSIKGRPFSDLIRGARKSFRDPQALDLLSKLLEVDHKLRISAEEALDHPFFDSIRDSITDAEN</sequence>
<dbReference type="Gene3D" id="3.30.200.20">
    <property type="entry name" value="Phosphorylase Kinase, domain 1"/>
    <property type="match status" value="1"/>
</dbReference>
<dbReference type="PANTHER" id="PTHR24054:SF0">
    <property type="entry name" value="CASEIN KINASE II SUBUNIT ALPHA"/>
    <property type="match status" value="1"/>
</dbReference>
<comment type="caution">
    <text evidence="12">The sequence shown here is derived from an EMBL/GenBank/DDBJ whole genome shotgun (WGS) entry which is preliminary data.</text>
</comment>
<dbReference type="GO" id="GO:0005956">
    <property type="term" value="C:protein kinase CK2 complex"/>
    <property type="evidence" value="ECO:0007669"/>
    <property type="project" value="TreeGrafter"/>
</dbReference>
<dbReference type="OrthoDB" id="10254671at2759"/>
<evidence type="ECO:0000256" key="8">
    <source>
        <dbReference type="ARBA" id="ARBA00048679"/>
    </source>
</evidence>
<dbReference type="InterPro" id="IPR000719">
    <property type="entry name" value="Prot_kinase_dom"/>
</dbReference>
<dbReference type="FunFam" id="1.10.510.10:FF:000624">
    <property type="entry name" value="Mitogen-activated protein kinase"/>
    <property type="match status" value="1"/>
</dbReference>
<dbReference type="Pfam" id="PF00069">
    <property type="entry name" value="Pkinase"/>
    <property type="match status" value="1"/>
</dbReference>
<dbReference type="InterPro" id="IPR008271">
    <property type="entry name" value="Ser/Thr_kinase_AS"/>
</dbReference>
<dbReference type="SUPFAM" id="SSF56112">
    <property type="entry name" value="Protein kinase-like (PK-like)"/>
    <property type="match status" value="1"/>
</dbReference>
<evidence type="ECO:0000256" key="4">
    <source>
        <dbReference type="ARBA" id="ARBA00022741"/>
    </source>
</evidence>
<dbReference type="InterPro" id="IPR045216">
    <property type="entry name" value="CK2_alpha"/>
</dbReference>
<keyword evidence="6 9" id="KW-0067">ATP-binding</keyword>
<evidence type="ECO:0000256" key="6">
    <source>
        <dbReference type="ARBA" id="ARBA00022840"/>
    </source>
</evidence>
<dbReference type="GO" id="GO:0005524">
    <property type="term" value="F:ATP binding"/>
    <property type="evidence" value="ECO:0007669"/>
    <property type="project" value="UniProtKB-UniRule"/>
</dbReference>
<evidence type="ECO:0000313" key="13">
    <source>
        <dbReference type="Proteomes" id="UP000179807"/>
    </source>
</evidence>
<evidence type="ECO:0000256" key="2">
    <source>
        <dbReference type="ARBA" id="ARBA00022527"/>
    </source>
</evidence>
<dbReference type="GeneID" id="94832595"/>
<dbReference type="Proteomes" id="UP000179807">
    <property type="component" value="Unassembled WGS sequence"/>
</dbReference>
<comment type="similarity">
    <text evidence="10">Belongs to the protein kinase superfamily.</text>
</comment>
<evidence type="ECO:0000256" key="9">
    <source>
        <dbReference type="PROSITE-ProRule" id="PRU10141"/>
    </source>
</evidence>
<comment type="catalytic activity">
    <reaction evidence="8">
        <text>L-seryl-[protein] + ATP = O-phospho-L-seryl-[protein] + ADP + H(+)</text>
        <dbReference type="Rhea" id="RHEA:17989"/>
        <dbReference type="Rhea" id="RHEA-COMP:9863"/>
        <dbReference type="Rhea" id="RHEA-COMP:11604"/>
        <dbReference type="ChEBI" id="CHEBI:15378"/>
        <dbReference type="ChEBI" id="CHEBI:29999"/>
        <dbReference type="ChEBI" id="CHEBI:30616"/>
        <dbReference type="ChEBI" id="CHEBI:83421"/>
        <dbReference type="ChEBI" id="CHEBI:456216"/>
        <dbReference type="EC" id="2.7.11.1"/>
    </reaction>
</comment>
<reference evidence="12" key="1">
    <citation type="submission" date="2016-10" db="EMBL/GenBank/DDBJ databases">
        <authorList>
            <person name="Benchimol M."/>
            <person name="Almeida L.G."/>
            <person name="Vasconcelos A.T."/>
            <person name="Perreira-Neves A."/>
            <person name="Rosa I.A."/>
            <person name="Tasca T."/>
            <person name="Bogo M.R."/>
            <person name="de Souza W."/>
        </authorList>
    </citation>
    <scope>NUCLEOTIDE SEQUENCE [LARGE SCALE GENOMIC DNA]</scope>
    <source>
        <strain evidence="12">K</strain>
    </source>
</reference>
<dbReference type="SMART" id="SM00220">
    <property type="entry name" value="S_TKc"/>
    <property type="match status" value="1"/>
</dbReference>
<dbReference type="AlphaFoldDB" id="A0A1J4KZC9"/>
<keyword evidence="13" id="KW-1185">Reference proteome</keyword>
<feature type="binding site" evidence="9">
    <location>
        <position position="85"/>
    </location>
    <ligand>
        <name>ATP</name>
        <dbReference type="ChEBI" id="CHEBI:30616"/>
    </ligand>
</feature>
<name>A0A1J4KZC9_9EUKA</name>
<dbReference type="VEuPathDB" id="TrichDB:TRFO_14564"/>
<keyword evidence="5 12" id="KW-0418">Kinase</keyword>
<protein>
    <recommendedName>
        <fullName evidence="1">non-specific serine/threonine protein kinase</fullName>
        <ecNumber evidence="1">2.7.11.1</ecNumber>
    </recommendedName>
</protein>
<dbReference type="InterPro" id="IPR011009">
    <property type="entry name" value="Kinase-like_dom_sf"/>
</dbReference>
<dbReference type="GO" id="GO:0005829">
    <property type="term" value="C:cytosol"/>
    <property type="evidence" value="ECO:0007669"/>
    <property type="project" value="TreeGrafter"/>
</dbReference>
<keyword evidence="4 9" id="KW-0547">Nucleotide-binding</keyword>
<feature type="domain" description="Protein kinase" evidence="11">
    <location>
        <begin position="57"/>
        <end position="342"/>
    </location>
</feature>
<organism evidence="12 13">
    <name type="scientific">Tritrichomonas foetus</name>
    <dbReference type="NCBI Taxonomy" id="1144522"/>
    <lineage>
        <taxon>Eukaryota</taxon>
        <taxon>Metamonada</taxon>
        <taxon>Parabasalia</taxon>
        <taxon>Tritrichomonadida</taxon>
        <taxon>Tritrichomonadidae</taxon>
        <taxon>Tritrichomonas</taxon>
    </lineage>
</organism>
<keyword evidence="2 10" id="KW-0723">Serine/threonine-protein kinase</keyword>
<dbReference type="PROSITE" id="PS00108">
    <property type="entry name" value="PROTEIN_KINASE_ST"/>
    <property type="match status" value="1"/>
</dbReference>
<evidence type="ECO:0000256" key="7">
    <source>
        <dbReference type="ARBA" id="ARBA00047899"/>
    </source>
</evidence>
<dbReference type="GO" id="GO:0005634">
    <property type="term" value="C:nucleus"/>
    <property type="evidence" value="ECO:0007669"/>
    <property type="project" value="TreeGrafter"/>
</dbReference>
<proteinExistence type="inferred from homology"/>
<evidence type="ECO:0000313" key="12">
    <source>
        <dbReference type="EMBL" id="OHT15044.1"/>
    </source>
</evidence>
<dbReference type="FunFam" id="3.30.200.20:FF:000088">
    <property type="entry name" value="Casein kinase II subunit alpha"/>
    <property type="match status" value="1"/>
</dbReference>
<dbReference type="RefSeq" id="XP_068368180.1">
    <property type="nucleotide sequence ID" value="XM_068497891.1"/>
</dbReference>
<dbReference type="PROSITE" id="PS00107">
    <property type="entry name" value="PROTEIN_KINASE_ATP"/>
    <property type="match status" value="1"/>
</dbReference>
<keyword evidence="3" id="KW-0808">Transferase</keyword>
<dbReference type="GO" id="GO:0004674">
    <property type="term" value="F:protein serine/threonine kinase activity"/>
    <property type="evidence" value="ECO:0007669"/>
    <property type="project" value="UniProtKB-KW"/>
</dbReference>
<gene>
    <name evidence="12" type="ORF">TRFO_14564</name>
</gene>
<evidence type="ECO:0000259" key="11">
    <source>
        <dbReference type="PROSITE" id="PS50011"/>
    </source>
</evidence>
<evidence type="ECO:0000256" key="1">
    <source>
        <dbReference type="ARBA" id="ARBA00012513"/>
    </source>
</evidence>
<evidence type="ECO:0000256" key="10">
    <source>
        <dbReference type="RuleBase" id="RU000304"/>
    </source>
</evidence>
<dbReference type="Gene3D" id="1.10.510.10">
    <property type="entry name" value="Transferase(Phosphotransferase) domain 1"/>
    <property type="match status" value="1"/>
</dbReference>
<dbReference type="PROSITE" id="PS50011">
    <property type="entry name" value="PROTEIN_KINASE_DOM"/>
    <property type="match status" value="1"/>
</dbReference>
<dbReference type="EC" id="2.7.11.1" evidence="1"/>
<dbReference type="EMBL" id="MLAK01000282">
    <property type="protein sequence ID" value="OHT15044.1"/>
    <property type="molecule type" value="Genomic_DNA"/>
</dbReference>
<dbReference type="PANTHER" id="PTHR24054">
    <property type="entry name" value="CASEIN KINASE II SUBUNIT ALPHA"/>
    <property type="match status" value="1"/>
</dbReference>